<dbReference type="EMBL" id="DYZA01000105">
    <property type="protein sequence ID" value="HJD97092.1"/>
    <property type="molecule type" value="Genomic_DNA"/>
</dbReference>
<feature type="domain" description="Acetolactate synthase small subunit C-terminal" evidence="1">
    <location>
        <begin position="1"/>
        <end position="51"/>
    </location>
</feature>
<dbReference type="AlphaFoldDB" id="A0A921AVG2"/>
<name>A0A921AVG2_9BACT</name>
<sequence length="62" mass="7027">VYRARIIDLTSSSMVVQLTGKPSKIEGFMEVMSPYQILEMCRSGIIGMPRGSQSDWWKSSQE</sequence>
<evidence type="ECO:0000313" key="2">
    <source>
        <dbReference type="EMBL" id="HJD97092.1"/>
    </source>
</evidence>
<dbReference type="Proteomes" id="UP000698963">
    <property type="component" value="Unassembled WGS sequence"/>
</dbReference>
<dbReference type="SUPFAM" id="SSF55021">
    <property type="entry name" value="ACT-like"/>
    <property type="match status" value="1"/>
</dbReference>
<protein>
    <recommendedName>
        <fullName evidence="1">Acetolactate synthase small subunit C-terminal domain-containing protein</fullName>
    </recommendedName>
</protein>
<dbReference type="InterPro" id="IPR053050">
    <property type="entry name" value="ALS_regulatory_subunit"/>
</dbReference>
<dbReference type="PANTHER" id="PTHR31242:SF2">
    <property type="entry name" value="ACETOLACTATE SYNTHASE SMALL SUBUNIT, MITOCHONDRIAL"/>
    <property type="match status" value="1"/>
</dbReference>
<dbReference type="Pfam" id="PF10369">
    <property type="entry name" value="ALS_ss_C"/>
    <property type="match status" value="1"/>
</dbReference>
<dbReference type="InterPro" id="IPR019455">
    <property type="entry name" value="Acetolactate_synth_ssu_C"/>
</dbReference>
<accession>A0A921AVG2</accession>
<proteinExistence type="predicted"/>
<organism evidence="2 3">
    <name type="scientific">Mailhella massiliensis</name>
    <dbReference type="NCBI Taxonomy" id="1903261"/>
    <lineage>
        <taxon>Bacteria</taxon>
        <taxon>Pseudomonadati</taxon>
        <taxon>Thermodesulfobacteriota</taxon>
        <taxon>Desulfovibrionia</taxon>
        <taxon>Desulfovibrionales</taxon>
        <taxon>Desulfovibrionaceae</taxon>
        <taxon>Mailhella</taxon>
    </lineage>
</organism>
<gene>
    <name evidence="2" type="ORF">K8W16_05555</name>
</gene>
<dbReference type="InterPro" id="IPR027271">
    <property type="entry name" value="Acetolactate_synth/TF_NikR_C"/>
</dbReference>
<evidence type="ECO:0000313" key="3">
    <source>
        <dbReference type="Proteomes" id="UP000698963"/>
    </source>
</evidence>
<dbReference type="GO" id="GO:0030234">
    <property type="term" value="F:enzyme regulator activity"/>
    <property type="evidence" value="ECO:0007669"/>
    <property type="project" value="TreeGrafter"/>
</dbReference>
<reference evidence="2" key="2">
    <citation type="submission" date="2021-09" db="EMBL/GenBank/DDBJ databases">
        <authorList>
            <person name="Gilroy R."/>
        </authorList>
    </citation>
    <scope>NUCLEOTIDE SEQUENCE</scope>
    <source>
        <strain evidence="2">ChiGjej2B2-19336</strain>
    </source>
</reference>
<dbReference type="GO" id="GO:0005948">
    <property type="term" value="C:acetolactate synthase complex"/>
    <property type="evidence" value="ECO:0007669"/>
    <property type="project" value="TreeGrafter"/>
</dbReference>
<feature type="non-terminal residue" evidence="2">
    <location>
        <position position="1"/>
    </location>
</feature>
<comment type="caution">
    <text evidence="2">The sequence shown here is derived from an EMBL/GenBank/DDBJ whole genome shotgun (WGS) entry which is preliminary data.</text>
</comment>
<reference evidence="2" key="1">
    <citation type="journal article" date="2021" name="PeerJ">
        <title>Extensive microbial diversity within the chicken gut microbiome revealed by metagenomics and culture.</title>
        <authorList>
            <person name="Gilroy R."/>
            <person name="Ravi A."/>
            <person name="Getino M."/>
            <person name="Pursley I."/>
            <person name="Horton D.L."/>
            <person name="Alikhan N.F."/>
            <person name="Baker D."/>
            <person name="Gharbi K."/>
            <person name="Hall N."/>
            <person name="Watson M."/>
            <person name="Adriaenssens E.M."/>
            <person name="Foster-Nyarko E."/>
            <person name="Jarju S."/>
            <person name="Secka A."/>
            <person name="Antonio M."/>
            <person name="Oren A."/>
            <person name="Chaudhuri R.R."/>
            <person name="La Ragione R."/>
            <person name="Hildebrand F."/>
            <person name="Pallen M.J."/>
        </authorList>
    </citation>
    <scope>NUCLEOTIDE SEQUENCE</scope>
    <source>
        <strain evidence="2">ChiGjej2B2-19336</strain>
    </source>
</reference>
<dbReference type="Gene3D" id="3.30.70.1150">
    <property type="entry name" value="ACT-like. Chain A, domain 2"/>
    <property type="match status" value="1"/>
</dbReference>
<dbReference type="GO" id="GO:0009082">
    <property type="term" value="P:branched-chain amino acid biosynthetic process"/>
    <property type="evidence" value="ECO:0007669"/>
    <property type="project" value="TreeGrafter"/>
</dbReference>
<dbReference type="PANTHER" id="PTHR31242">
    <property type="entry name" value="ACETOLACTATE SYNTHASE SMALL SUBUNIT, MITOCHONDRIAL"/>
    <property type="match status" value="1"/>
</dbReference>
<dbReference type="InterPro" id="IPR045865">
    <property type="entry name" value="ACT-like_dom_sf"/>
</dbReference>
<evidence type="ECO:0000259" key="1">
    <source>
        <dbReference type="Pfam" id="PF10369"/>
    </source>
</evidence>